<keyword evidence="6" id="KW-1185">Reference proteome</keyword>
<dbReference type="Gene3D" id="3.50.50.60">
    <property type="entry name" value="FAD/NAD(P)-binding domain"/>
    <property type="match status" value="1"/>
</dbReference>
<dbReference type="STRING" id="41875.K8ETT9"/>
<protein>
    <recommendedName>
        <fullName evidence="4">FAD-binding domain-containing protein</fullName>
    </recommendedName>
</protein>
<dbReference type="InterPro" id="IPR036188">
    <property type="entry name" value="FAD/NAD-bd_sf"/>
</dbReference>
<dbReference type="RefSeq" id="XP_007514433.1">
    <property type="nucleotide sequence ID" value="XM_007514371.1"/>
</dbReference>
<accession>K8ETT9</accession>
<evidence type="ECO:0000256" key="1">
    <source>
        <dbReference type="ARBA" id="ARBA00022630"/>
    </source>
</evidence>
<reference evidence="5 6" key="1">
    <citation type="submission" date="2011-10" db="EMBL/GenBank/DDBJ databases">
        <authorList>
            <person name="Genoscope - CEA"/>
        </authorList>
    </citation>
    <scope>NUCLEOTIDE SEQUENCE [LARGE SCALE GENOMIC DNA]</scope>
    <source>
        <strain evidence="5 6">RCC 1105</strain>
    </source>
</reference>
<dbReference type="Pfam" id="PF01494">
    <property type="entry name" value="FAD_binding_3"/>
    <property type="match status" value="1"/>
</dbReference>
<keyword evidence="1" id="KW-0285">Flavoprotein</keyword>
<dbReference type="GO" id="GO:0006744">
    <property type="term" value="P:ubiquinone biosynthetic process"/>
    <property type="evidence" value="ECO:0007669"/>
    <property type="project" value="TreeGrafter"/>
</dbReference>
<dbReference type="InterPro" id="IPR002938">
    <property type="entry name" value="FAD-bd"/>
</dbReference>
<feature type="compositionally biased region" description="Low complexity" evidence="3">
    <location>
        <begin position="215"/>
        <end position="226"/>
    </location>
</feature>
<evidence type="ECO:0000256" key="2">
    <source>
        <dbReference type="ARBA" id="ARBA00022827"/>
    </source>
</evidence>
<evidence type="ECO:0000313" key="5">
    <source>
        <dbReference type="EMBL" id="CCO15870.1"/>
    </source>
</evidence>
<organism evidence="5 6">
    <name type="scientific">Bathycoccus prasinos</name>
    <dbReference type="NCBI Taxonomy" id="41875"/>
    <lineage>
        <taxon>Eukaryota</taxon>
        <taxon>Viridiplantae</taxon>
        <taxon>Chlorophyta</taxon>
        <taxon>Mamiellophyceae</taxon>
        <taxon>Mamiellales</taxon>
        <taxon>Bathycoccaceae</taxon>
        <taxon>Bathycoccus</taxon>
    </lineage>
</organism>
<dbReference type="SUPFAM" id="SSF51905">
    <property type="entry name" value="FAD/NAD(P)-binding domain"/>
    <property type="match status" value="1"/>
</dbReference>
<keyword evidence="2" id="KW-0274">FAD</keyword>
<evidence type="ECO:0000313" key="6">
    <source>
        <dbReference type="Proteomes" id="UP000198341"/>
    </source>
</evidence>
<sequence>MSEYRQFSSSSSLFSHASTRDDEVTTGNVTDAFQDKTKDVVIVGGGPTGIALHALLSSFDVKNVLLIERYSNGPSKHPKAHFINRRTMEILRDRNAFGFGEKTTVASRVREEMSDVVNWRHFRYVTGILDEKNEELGSVDHFATERMEVGETTASTEGVAHFPQHRLMPMLWENALEKAKKRRENDDDDDDDDAFVRGDEVVRVERVMRSRSEKSSSSSRGGSNNRCRVTLKSGKVFEAKYVVACDGASSVVARTLNSGGIETKKKGNNKSFPTQTLGNIHFVSRSLAKRIKEKSNEAMLYFVFNKNIVGVVVAHDLREGEFALQLPYHAPVQDFKEMFTKKKCEMFVRNAICGGGIDVGDKNGVTLDDIEVLDVKSWTMDATVANVVIDEERAPRIILAGDAMHAFPPAGGFGMNTGIQDAHNLAWKLAIAIQNERDDDALSSSLLNSYANERKKIASENKTLSVSNYERVLEIPRALGLEPRALDALVFASNALPVPQALKSFAFEKILSAGRMQTVLLENDKKNPLGEYRREAVKRLCGTSGETLKLKFLNEELGFSYAKGVKATNPNVLATKMLWKKLEKCYLKALH</sequence>
<gene>
    <name evidence="5" type="ORF">Bathy03g03780</name>
</gene>
<dbReference type="GO" id="GO:0016709">
    <property type="term" value="F:oxidoreductase activity, acting on paired donors, with incorporation or reduction of molecular oxygen, NAD(P)H as one donor, and incorporation of one atom of oxygen"/>
    <property type="evidence" value="ECO:0007669"/>
    <property type="project" value="UniProtKB-ARBA"/>
</dbReference>
<dbReference type="KEGG" id="bpg:Bathy03g03780"/>
<dbReference type="PRINTS" id="PR00420">
    <property type="entry name" value="RNGMNOXGNASE"/>
</dbReference>
<dbReference type="InterPro" id="IPR050641">
    <property type="entry name" value="RIFMO-like"/>
</dbReference>
<dbReference type="OrthoDB" id="1716816at2759"/>
<name>K8ETT9_9CHLO</name>
<feature type="region of interest" description="Disordered" evidence="3">
    <location>
        <begin position="206"/>
        <end position="226"/>
    </location>
</feature>
<dbReference type="GeneID" id="19016915"/>
<dbReference type="GO" id="GO:0005739">
    <property type="term" value="C:mitochondrion"/>
    <property type="evidence" value="ECO:0007669"/>
    <property type="project" value="TreeGrafter"/>
</dbReference>
<dbReference type="eggNOG" id="KOG3855">
    <property type="taxonomic scope" value="Eukaryota"/>
</dbReference>
<proteinExistence type="predicted"/>
<dbReference type="PANTHER" id="PTHR43004">
    <property type="entry name" value="TRK SYSTEM POTASSIUM UPTAKE PROTEIN"/>
    <property type="match status" value="1"/>
</dbReference>
<dbReference type="PANTHER" id="PTHR43004:SF6">
    <property type="entry name" value="FAD_NAD(P)-BINDING OXIDOREDUCTASE FAMILY PROTEIN"/>
    <property type="match status" value="1"/>
</dbReference>
<evidence type="ECO:0000256" key="3">
    <source>
        <dbReference type="SAM" id="MobiDB-lite"/>
    </source>
</evidence>
<dbReference type="EMBL" id="FO082276">
    <property type="protein sequence ID" value="CCO15870.1"/>
    <property type="molecule type" value="Genomic_DNA"/>
</dbReference>
<dbReference type="GO" id="GO:0071949">
    <property type="term" value="F:FAD binding"/>
    <property type="evidence" value="ECO:0007669"/>
    <property type="project" value="InterPro"/>
</dbReference>
<evidence type="ECO:0000259" key="4">
    <source>
        <dbReference type="Pfam" id="PF01494"/>
    </source>
</evidence>
<dbReference type="Proteomes" id="UP000198341">
    <property type="component" value="Chromosome 3"/>
</dbReference>
<dbReference type="Gene3D" id="3.30.9.10">
    <property type="entry name" value="D-Amino Acid Oxidase, subunit A, domain 2"/>
    <property type="match status" value="1"/>
</dbReference>
<dbReference type="AlphaFoldDB" id="K8ETT9"/>
<feature type="domain" description="FAD-binding" evidence="4">
    <location>
        <begin position="39"/>
        <end position="460"/>
    </location>
</feature>